<feature type="compositionally biased region" description="Low complexity" evidence="1">
    <location>
        <begin position="122"/>
        <end position="137"/>
    </location>
</feature>
<reference evidence="2" key="1">
    <citation type="submission" date="2020-11" db="EMBL/GenBank/DDBJ databases">
        <authorList>
            <consortium name="DOE Joint Genome Institute"/>
            <person name="Ahrendt S."/>
            <person name="Riley R."/>
            <person name="Andreopoulos W."/>
            <person name="LaButti K."/>
            <person name="Pangilinan J."/>
            <person name="Ruiz-duenas F.J."/>
            <person name="Barrasa J.M."/>
            <person name="Sanchez-Garcia M."/>
            <person name="Camarero S."/>
            <person name="Miyauchi S."/>
            <person name="Serrano A."/>
            <person name="Linde D."/>
            <person name="Babiker R."/>
            <person name="Drula E."/>
            <person name="Ayuso-Fernandez I."/>
            <person name="Pacheco R."/>
            <person name="Padilla G."/>
            <person name="Ferreira P."/>
            <person name="Barriuso J."/>
            <person name="Kellner H."/>
            <person name="Castanera R."/>
            <person name="Alfaro M."/>
            <person name="Ramirez L."/>
            <person name="Pisabarro A.G."/>
            <person name="Kuo A."/>
            <person name="Tritt A."/>
            <person name="Lipzen A."/>
            <person name="He G."/>
            <person name="Yan M."/>
            <person name="Ng V."/>
            <person name="Cullen D."/>
            <person name="Martin F."/>
            <person name="Rosso M.-N."/>
            <person name="Henrissat B."/>
            <person name="Hibbett D."/>
            <person name="Martinez A.T."/>
            <person name="Grigoriev I.V."/>
        </authorList>
    </citation>
    <scope>NUCLEOTIDE SEQUENCE</scope>
    <source>
        <strain evidence="2">AH 44721</strain>
    </source>
</reference>
<name>A0A9P5NLQ8_GYMJU</name>
<feature type="compositionally biased region" description="Basic and acidic residues" evidence="1">
    <location>
        <begin position="194"/>
        <end position="203"/>
    </location>
</feature>
<feature type="compositionally biased region" description="Polar residues" evidence="1">
    <location>
        <begin position="180"/>
        <end position="193"/>
    </location>
</feature>
<gene>
    <name evidence="2" type="ORF">CPB84DRAFT_1783018</name>
</gene>
<comment type="caution">
    <text evidence="2">The sequence shown here is derived from an EMBL/GenBank/DDBJ whole genome shotgun (WGS) entry which is preliminary data.</text>
</comment>
<dbReference type="OrthoDB" id="3069793at2759"/>
<sequence length="291" mass="33290">MESYGREQYPQAQWAGSFQQNPPASPYSPMAPEYDGGYARDNPGAYAGSSSHHRNGYFPQQTMPHVSGMTPSDQGFMDPMAMHGYEQGSFPPTNHGHGQGFQHDIPPLEEYYDTQPPRPPSRGRSLRMTSPSRLPLVPSRPYPQQPQMRYSPPPIIPLPESSYAYDHRTRSRSRRRRQSYDSYGTYPSQSYRRSYSDEHDSYSPRRSRRSSHYTTSKYPRHRSSRTSTTVHQSSRYPTVVPINGGYGGYVVVPAKGQRLRVTDGRPRSFISRIFSPSTWGFGNRYSSHSRY</sequence>
<dbReference type="EMBL" id="JADNYJ010000065">
    <property type="protein sequence ID" value="KAF8894223.1"/>
    <property type="molecule type" value="Genomic_DNA"/>
</dbReference>
<dbReference type="AlphaFoldDB" id="A0A9P5NLQ8"/>
<protein>
    <submittedName>
        <fullName evidence="2">Uncharacterized protein</fullName>
    </submittedName>
</protein>
<feature type="compositionally biased region" description="Polar residues" evidence="1">
    <location>
        <begin position="58"/>
        <end position="73"/>
    </location>
</feature>
<dbReference type="Proteomes" id="UP000724874">
    <property type="component" value="Unassembled WGS sequence"/>
</dbReference>
<organism evidence="2 3">
    <name type="scientific">Gymnopilus junonius</name>
    <name type="common">Spectacular rustgill mushroom</name>
    <name type="synonym">Gymnopilus spectabilis subsp. junonius</name>
    <dbReference type="NCBI Taxonomy" id="109634"/>
    <lineage>
        <taxon>Eukaryota</taxon>
        <taxon>Fungi</taxon>
        <taxon>Dikarya</taxon>
        <taxon>Basidiomycota</taxon>
        <taxon>Agaricomycotina</taxon>
        <taxon>Agaricomycetes</taxon>
        <taxon>Agaricomycetidae</taxon>
        <taxon>Agaricales</taxon>
        <taxon>Agaricineae</taxon>
        <taxon>Hymenogastraceae</taxon>
        <taxon>Gymnopilus</taxon>
    </lineage>
</organism>
<keyword evidence="3" id="KW-1185">Reference proteome</keyword>
<accession>A0A9P5NLQ8</accession>
<evidence type="ECO:0000313" key="3">
    <source>
        <dbReference type="Proteomes" id="UP000724874"/>
    </source>
</evidence>
<evidence type="ECO:0000256" key="1">
    <source>
        <dbReference type="SAM" id="MobiDB-lite"/>
    </source>
</evidence>
<feature type="region of interest" description="Disordered" evidence="1">
    <location>
        <begin position="1"/>
        <end position="233"/>
    </location>
</feature>
<evidence type="ECO:0000313" key="2">
    <source>
        <dbReference type="EMBL" id="KAF8894223.1"/>
    </source>
</evidence>
<feature type="compositionally biased region" description="Polar residues" evidence="1">
    <location>
        <begin position="10"/>
        <end position="22"/>
    </location>
</feature>
<proteinExistence type="predicted"/>